<proteinExistence type="predicted"/>
<keyword evidence="1" id="KW-0472">Membrane</keyword>
<feature type="transmembrane region" description="Helical" evidence="1">
    <location>
        <begin position="53"/>
        <end position="73"/>
    </location>
</feature>
<reference evidence="2 3" key="1">
    <citation type="submission" date="2022-06" db="EMBL/GenBank/DDBJ databases">
        <title>Genomic Encyclopedia of Archaeal and Bacterial Type Strains, Phase II (KMG-II): from individual species to whole genera.</title>
        <authorList>
            <person name="Goeker M."/>
        </authorList>
    </citation>
    <scope>NUCLEOTIDE SEQUENCE [LARGE SCALE GENOMIC DNA]</scope>
    <source>
        <strain evidence="2 3">DSM 40477</strain>
    </source>
</reference>
<keyword evidence="1" id="KW-1133">Transmembrane helix</keyword>
<dbReference type="EMBL" id="JAMTCP010000014">
    <property type="protein sequence ID" value="MCP2259218.1"/>
    <property type="molecule type" value="Genomic_DNA"/>
</dbReference>
<evidence type="ECO:0000256" key="1">
    <source>
        <dbReference type="SAM" id="Phobius"/>
    </source>
</evidence>
<gene>
    <name evidence="2" type="ORF">LX15_002919</name>
</gene>
<organism evidence="2 3">
    <name type="scientific">Streptoalloteichus tenebrarius (strain ATCC 17920 / DSM 40477 / JCM 4838 / CBS 697.72 / NBRC 16177 / NCIMB 11028 / NRRL B-12390 / A12253. 1 / ISP 5477)</name>
    <name type="common">Streptomyces tenebrarius</name>
    <dbReference type="NCBI Taxonomy" id="1933"/>
    <lineage>
        <taxon>Bacteria</taxon>
        <taxon>Bacillati</taxon>
        <taxon>Actinomycetota</taxon>
        <taxon>Actinomycetes</taxon>
        <taxon>Pseudonocardiales</taxon>
        <taxon>Pseudonocardiaceae</taxon>
        <taxon>Streptoalloteichus</taxon>
    </lineage>
</organism>
<evidence type="ECO:0000313" key="3">
    <source>
        <dbReference type="Proteomes" id="UP001205311"/>
    </source>
</evidence>
<dbReference type="Proteomes" id="UP001205311">
    <property type="component" value="Unassembled WGS sequence"/>
</dbReference>
<sequence>MAMAMAMARSGPTRAWPRHLLGRVTASERFLGYGALPIGAVLAGALATGLRTAAWVICVAQALCVLALVLSSIH</sequence>
<protein>
    <submittedName>
        <fullName evidence="2">Uncharacterized protein</fullName>
    </submittedName>
</protein>
<name>A0ABT1HUL3_STRSD</name>
<keyword evidence="1" id="KW-0812">Transmembrane</keyword>
<accession>A0ABT1HUL3</accession>
<feature type="transmembrane region" description="Helical" evidence="1">
    <location>
        <begin position="30"/>
        <end position="47"/>
    </location>
</feature>
<evidence type="ECO:0000313" key="2">
    <source>
        <dbReference type="EMBL" id="MCP2259218.1"/>
    </source>
</evidence>
<comment type="caution">
    <text evidence="2">The sequence shown here is derived from an EMBL/GenBank/DDBJ whole genome shotgun (WGS) entry which is preliminary data.</text>
</comment>
<keyword evidence="3" id="KW-1185">Reference proteome</keyword>